<organism evidence="2 3">
    <name type="scientific">Zizania palustris</name>
    <name type="common">Northern wild rice</name>
    <dbReference type="NCBI Taxonomy" id="103762"/>
    <lineage>
        <taxon>Eukaryota</taxon>
        <taxon>Viridiplantae</taxon>
        <taxon>Streptophyta</taxon>
        <taxon>Embryophyta</taxon>
        <taxon>Tracheophyta</taxon>
        <taxon>Spermatophyta</taxon>
        <taxon>Magnoliopsida</taxon>
        <taxon>Liliopsida</taxon>
        <taxon>Poales</taxon>
        <taxon>Poaceae</taxon>
        <taxon>BOP clade</taxon>
        <taxon>Oryzoideae</taxon>
        <taxon>Oryzeae</taxon>
        <taxon>Zizaniinae</taxon>
        <taxon>Zizania</taxon>
    </lineage>
</organism>
<evidence type="ECO:0000313" key="3">
    <source>
        <dbReference type="Proteomes" id="UP000729402"/>
    </source>
</evidence>
<dbReference type="Proteomes" id="UP000729402">
    <property type="component" value="Unassembled WGS sequence"/>
</dbReference>
<sequence>MFRDGISKAGPQEPMIWRAAGEDRGNEERRGIRPLDRRTGKGGWDGIQEDTEGAQGSAEGSPYLMQCRSCW</sequence>
<feature type="region of interest" description="Disordered" evidence="1">
    <location>
        <begin position="1"/>
        <end position="61"/>
    </location>
</feature>
<feature type="compositionally biased region" description="Basic and acidic residues" evidence="1">
    <location>
        <begin position="20"/>
        <end position="39"/>
    </location>
</feature>
<evidence type="ECO:0000256" key="1">
    <source>
        <dbReference type="SAM" id="MobiDB-lite"/>
    </source>
</evidence>
<evidence type="ECO:0000313" key="2">
    <source>
        <dbReference type="EMBL" id="KAG8077434.1"/>
    </source>
</evidence>
<accession>A0A8J5W563</accession>
<gene>
    <name evidence="2" type="ORF">GUJ93_ZPchr0007g3251</name>
</gene>
<dbReference type="AlphaFoldDB" id="A0A8J5W563"/>
<name>A0A8J5W563_ZIZPA</name>
<protein>
    <submittedName>
        <fullName evidence="2">Uncharacterized protein</fullName>
    </submittedName>
</protein>
<dbReference type="EMBL" id="JAAALK010000282">
    <property type="protein sequence ID" value="KAG8077434.1"/>
    <property type="molecule type" value="Genomic_DNA"/>
</dbReference>
<keyword evidence="3" id="KW-1185">Reference proteome</keyword>
<comment type="caution">
    <text evidence="2">The sequence shown here is derived from an EMBL/GenBank/DDBJ whole genome shotgun (WGS) entry which is preliminary data.</text>
</comment>
<reference evidence="2" key="1">
    <citation type="journal article" date="2021" name="bioRxiv">
        <title>Whole Genome Assembly and Annotation of Northern Wild Rice, Zizania palustris L., Supports a Whole Genome Duplication in the Zizania Genus.</title>
        <authorList>
            <person name="Haas M."/>
            <person name="Kono T."/>
            <person name="Macchietto M."/>
            <person name="Millas R."/>
            <person name="McGilp L."/>
            <person name="Shao M."/>
            <person name="Duquette J."/>
            <person name="Hirsch C.N."/>
            <person name="Kimball J."/>
        </authorList>
    </citation>
    <scope>NUCLEOTIDE SEQUENCE</scope>
    <source>
        <tissue evidence="2">Fresh leaf tissue</tissue>
    </source>
</reference>
<proteinExistence type="predicted"/>
<reference evidence="2" key="2">
    <citation type="submission" date="2021-02" db="EMBL/GenBank/DDBJ databases">
        <authorList>
            <person name="Kimball J.A."/>
            <person name="Haas M.W."/>
            <person name="Macchietto M."/>
            <person name="Kono T."/>
            <person name="Duquette J."/>
            <person name="Shao M."/>
        </authorList>
    </citation>
    <scope>NUCLEOTIDE SEQUENCE</scope>
    <source>
        <tissue evidence="2">Fresh leaf tissue</tissue>
    </source>
</reference>